<evidence type="ECO:0000256" key="8">
    <source>
        <dbReference type="ARBA" id="ARBA00023319"/>
    </source>
</evidence>
<keyword evidence="3 10" id="KW-0732">Signal</keyword>
<evidence type="ECO:0000256" key="9">
    <source>
        <dbReference type="SAM" id="Phobius"/>
    </source>
</evidence>
<dbReference type="CDD" id="cd00099">
    <property type="entry name" value="IgV"/>
    <property type="match status" value="1"/>
</dbReference>
<reference evidence="12 13" key="2">
    <citation type="submission" date="2019-04" db="EMBL/GenBank/DDBJ databases">
        <title>The genome sequence of big-headed turtle.</title>
        <authorList>
            <person name="Gong S."/>
        </authorList>
    </citation>
    <scope>NUCLEOTIDE SEQUENCE [LARGE SCALE GENOMIC DNA]</scope>
    <source>
        <strain evidence="12">DO16091913</strain>
        <tissue evidence="12">Muscle</tissue>
    </source>
</reference>
<dbReference type="SMART" id="SM00409">
    <property type="entry name" value="IG"/>
    <property type="match status" value="1"/>
</dbReference>
<dbReference type="Proteomes" id="UP000297703">
    <property type="component" value="Unassembled WGS sequence"/>
</dbReference>
<organism evidence="12 13">
    <name type="scientific">Platysternon megacephalum</name>
    <name type="common">big-headed turtle</name>
    <dbReference type="NCBI Taxonomy" id="55544"/>
    <lineage>
        <taxon>Eukaryota</taxon>
        <taxon>Metazoa</taxon>
        <taxon>Chordata</taxon>
        <taxon>Craniata</taxon>
        <taxon>Vertebrata</taxon>
        <taxon>Euteleostomi</taxon>
        <taxon>Archelosauria</taxon>
        <taxon>Testudinata</taxon>
        <taxon>Testudines</taxon>
        <taxon>Cryptodira</taxon>
        <taxon>Durocryptodira</taxon>
        <taxon>Testudinoidea</taxon>
        <taxon>Platysternidae</taxon>
        <taxon>Platysternon</taxon>
    </lineage>
</organism>
<evidence type="ECO:0000256" key="10">
    <source>
        <dbReference type="SAM" id="SignalP"/>
    </source>
</evidence>
<proteinExistence type="predicted"/>
<accession>A0A4D9EIJ5</accession>
<dbReference type="Gene3D" id="2.60.40.10">
    <property type="entry name" value="Immunoglobulins"/>
    <property type="match status" value="1"/>
</dbReference>
<name>A0A4D9EIJ5_9SAUR</name>
<keyword evidence="13" id="KW-1185">Reference proteome</keyword>
<dbReference type="InterPro" id="IPR036179">
    <property type="entry name" value="Ig-like_dom_sf"/>
</dbReference>
<feature type="domain" description="Ig-like" evidence="11">
    <location>
        <begin position="3"/>
        <end position="116"/>
    </location>
</feature>
<dbReference type="InterPro" id="IPR040216">
    <property type="entry name" value="CTLA4/CD28"/>
</dbReference>
<feature type="chain" id="PRO_5020041458" evidence="10">
    <location>
        <begin position="22"/>
        <end position="230"/>
    </location>
</feature>
<dbReference type="GO" id="GO:0042129">
    <property type="term" value="P:regulation of T cell proliferation"/>
    <property type="evidence" value="ECO:0007669"/>
    <property type="project" value="InterPro"/>
</dbReference>
<protein>
    <submittedName>
        <fullName evidence="12">Cortexin-3-like</fullName>
    </submittedName>
</protein>
<dbReference type="GO" id="GO:0009897">
    <property type="term" value="C:external side of plasma membrane"/>
    <property type="evidence" value="ECO:0007669"/>
    <property type="project" value="TreeGrafter"/>
</dbReference>
<comment type="caution">
    <text evidence="12">The sequence shown here is derived from an EMBL/GenBank/DDBJ whole genome shotgun (WGS) entry which is preliminary data.</text>
</comment>
<feature type="signal peptide" evidence="10">
    <location>
        <begin position="1"/>
        <end position="21"/>
    </location>
</feature>
<evidence type="ECO:0000256" key="6">
    <source>
        <dbReference type="ARBA" id="ARBA00023157"/>
    </source>
</evidence>
<keyword evidence="6" id="KW-1015">Disulfide bond</keyword>
<dbReference type="InterPro" id="IPR013783">
    <property type="entry name" value="Ig-like_fold"/>
</dbReference>
<evidence type="ECO:0000313" key="12">
    <source>
        <dbReference type="EMBL" id="TFK07458.1"/>
    </source>
</evidence>
<keyword evidence="7" id="KW-0325">Glycoprotein</keyword>
<evidence type="ECO:0000313" key="13">
    <source>
        <dbReference type="Proteomes" id="UP000297703"/>
    </source>
</evidence>
<keyword evidence="2 9" id="KW-0812">Transmembrane</keyword>
<evidence type="ECO:0000259" key="11">
    <source>
        <dbReference type="PROSITE" id="PS50835"/>
    </source>
</evidence>
<reference evidence="12 13" key="1">
    <citation type="submission" date="2019-04" db="EMBL/GenBank/DDBJ databases">
        <title>Draft genome of the big-headed turtle Platysternon megacephalum.</title>
        <authorList>
            <person name="Gong S."/>
        </authorList>
    </citation>
    <scope>NUCLEOTIDE SEQUENCE [LARGE SCALE GENOMIC DNA]</scope>
    <source>
        <strain evidence="12">DO16091913</strain>
        <tissue evidence="12">Muscle</tissue>
    </source>
</reference>
<evidence type="ECO:0000256" key="3">
    <source>
        <dbReference type="ARBA" id="ARBA00022729"/>
    </source>
</evidence>
<evidence type="ECO:0000256" key="2">
    <source>
        <dbReference type="ARBA" id="ARBA00022692"/>
    </source>
</evidence>
<evidence type="ECO:0000256" key="4">
    <source>
        <dbReference type="ARBA" id="ARBA00022989"/>
    </source>
</evidence>
<evidence type="ECO:0000256" key="7">
    <source>
        <dbReference type="ARBA" id="ARBA00023180"/>
    </source>
</evidence>
<dbReference type="GO" id="GO:0050852">
    <property type="term" value="P:T cell receptor signaling pathway"/>
    <property type="evidence" value="ECO:0007669"/>
    <property type="project" value="TreeGrafter"/>
</dbReference>
<evidence type="ECO:0000256" key="1">
    <source>
        <dbReference type="ARBA" id="ARBA00004479"/>
    </source>
</evidence>
<feature type="transmembrane region" description="Helical" evidence="9">
    <location>
        <begin position="151"/>
        <end position="174"/>
    </location>
</feature>
<dbReference type="InterPro" id="IPR013106">
    <property type="entry name" value="Ig_V-set"/>
</dbReference>
<dbReference type="PANTHER" id="PTHR11494:SF8">
    <property type="entry name" value="CYTOTOXIC T-LYMPHOCYTE PROTEIN 4"/>
    <property type="match status" value="1"/>
</dbReference>
<keyword evidence="4 9" id="KW-1133">Transmembrane helix</keyword>
<dbReference type="InterPro" id="IPR003599">
    <property type="entry name" value="Ig_sub"/>
</dbReference>
<dbReference type="EMBL" id="QXTE01000084">
    <property type="protein sequence ID" value="TFK07458.1"/>
    <property type="molecule type" value="Genomic_DNA"/>
</dbReference>
<comment type="subcellular location">
    <subcellularLocation>
        <location evidence="1">Membrane</location>
        <topology evidence="1">Single-pass type I membrane protein</topology>
    </subcellularLocation>
</comment>
<gene>
    <name evidence="12" type="ORF">DR999_PMT09677</name>
</gene>
<dbReference type="InterPro" id="IPR007110">
    <property type="entry name" value="Ig-like_dom"/>
</dbReference>
<dbReference type="Pfam" id="PF07686">
    <property type="entry name" value="V-set"/>
    <property type="match status" value="1"/>
</dbReference>
<dbReference type="AlphaFoldDB" id="A0A4D9EIJ5"/>
<evidence type="ECO:0000256" key="5">
    <source>
        <dbReference type="ARBA" id="ARBA00023136"/>
    </source>
</evidence>
<dbReference type="PANTHER" id="PTHR11494">
    <property type="entry name" value="CYTOTOXIC T-LYMPHOCYTE PROTEIN"/>
    <property type="match status" value="1"/>
</dbReference>
<keyword evidence="5 9" id="KW-0472">Membrane</keyword>
<dbReference type="PROSITE" id="PS50835">
    <property type="entry name" value="IG_LIKE"/>
    <property type="match status" value="1"/>
</dbReference>
<dbReference type="SUPFAM" id="SSF48726">
    <property type="entry name" value="Immunoglobulin"/>
    <property type="match status" value="1"/>
</dbReference>
<sequence length="230" mass="26431">MKPLVILVMISYFIQLTVTSGAKLSVVQYPQDINVSLNSTVLILCEFDYPDKTINYTEVYWRKDPTCNQPALQPTASTSDVQKSQIQIKTEQSKKMSILRLDNVQLNDAGMYFCDVRLIFPPPVRHKCGSGSKLIVHESKCNGNIRHDKTWWVWFFLLGYSICSSIIIIAFSIIQCCKKHRNNSRNTDGICTLPSEWIYDKPSMALNNGFNQEYEDMRLIKTFTHSESKI</sequence>
<dbReference type="OrthoDB" id="9939255at2759"/>
<keyword evidence="8" id="KW-0393">Immunoglobulin domain</keyword>